<evidence type="ECO:0000313" key="2">
    <source>
        <dbReference type="EMBL" id="MBB6005032.1"/>
    </source>
</evidence>
<dbReference type="Pfam" id="PF15071">
    <property type="entry name" value="TMEM220"/>
    <property type="match status" value="1"/>
</dbReference>
<dbReference type="AlphaFoldDB" id="A0A841EMW6"/>
<accession>A0A841EMW6</accession>
<proteinExistence type="predicted"/>
<protein>
    <recommendedName>
        <fullName evidence="4">Transmembrane family 220, helix</fullName>
    </recommendedName>
</protein>
<keyword evidence="1" id="KW-0812">Transmembrane</keyword>
<feature type="transmembrane region" description="Helical" evidence="1">
    <location>
        <begin position="51"/>
        <end position="68"/>
    </location>
</feature>
<feature type="transmembrane region" description="Helical" evidence="1">
    <location>
        <begin position="26"/>
        <end position="44"/>
    </location>
</feature>
<comment type="caution">
    <text evidence="2">The sequence shown here is derived from an EMBL/GenBank/DDBJ whole genome shotgun (WGS) entry which is preliminary data.</text>
</comment>
<sequence>MKYLGIVFTMIFLLFAGWQYNDPDPVLWIPIYLVAAYCSIKAYQEKSNPELLVVVTLMSFVAGLNTWLQMTSWEGFFSEGGGLSMKTINQELAREACGLWICTFAFILFLGMYFFQPKAK</sequence>
<dbReference type="RefSeq" id="WP_184136484.1">
    <property type="nucleotide sequence ID" value="NZ_JACHKT010000034.1"/>
</dbReference>
<evidence type="ECO:0000313" key="3">
    <source>
        <dbReference type="Proteomes" id="UP000524404"/>
    </source>
</evidence>
<keyword evidence="1" id="KW-1133">Transmembrane helix</keyword>
<name>A0A841EMW6_9BACT</name>
<reference evidence="2 3" key="1">
    <citation type="submission" date="2020-08" db="EMBL/GenBank/DDBJ databases">
        <title>Functional genomics of gut bacteria from endangered species of beetles.</title>
        <authorList>
            <person name="Carlos-Shanley C."/>
        </authorList>
    </citation>
    <scope>NUCLEOTIDE SEQUENCE [LARGE SCALE GENOMIC DNA]</scope>
    <source>
        <strain evidence="2 3">S00070</strain>
    </source>
</reference>
<feature type="transmembrane region" description="Helical" evidence="1">
    <location>
        <begin position="98"/>
        <end position="115"/>
    </location>
</feature>
<dbReference type="EMBL" id="JACHKT010000034">
    <property type="protein sequence ID" value="MBB6005032.1"/>
    <property type="molecule type" value="Genomic_DNA"/>
</dbReference>
<keyword evidence="3" id="KW-1185">Reference proteome</keyword>
<dbReference type="InterPro" id="IPR029377">
    <property type="entry name" value="TMEM220"/>
</dbReference>
<dbReference type="Proteomes" id="UP000524404">
    <property type="component" value="Unassembled WGS sequence"/>
</dbReference>
<gene>
    <name evidence="2" type="ORF">HNP25_003703</name>
</gene>
<organism evidence="2 3">
    <name type="scientific">Arcicella rosea</name>
    <dbReference type="NCBI Taxonomy" id="502909"/>
    <lineage>
        <taxon>Bacteria</taxon>
        <taxon>Pseudomonadati</taxon>
        <taxon>Bacteroidota</taxon>
        <taxon>Cytophagia</taxon>
        <taxon>Cytophagales</taxon>
        <taxon>Flectobacillaceae</taxon>
        <taxon>Arcicella</taxon>
    </lineage>
</organism>
<evidence type="ECO:0000256" key="1">
    <source>
        <dbReference type="SAM" id="Phobius"/>
    </source>
</evidence>
<keyword evidence="1" id="KW-0472">Membrane</keyword>
<evidence type="ECO:0008006" key="4">
    <source>
        <dbReference type="Google" id="ProtNLM"/>
    </source>
</evidence>